<evidence type="ECO:0000313" key="3">
    <source>
        <dbReference type="Proteomes" id="UP000509702"/>
    </source>
</evidence>
<organism evidence="2 3">
    <name type="scientific">Azospirillum oryzae</name>
    <dbReference type="NCBI Taxonomy" id="286727"/>
    <lineage>
        <taxon>Bacteria</taxon>
        <taxon>Pseudomonadati</taxon>
        <taxon>Pseudomonadota</taxon>
        <taxon>Alphaproteobacteria</taxon>
        <taxon>Rhodospirillales</taxon>
        <taxon>Azospirillaceae</taxon>
        <taxon>Azospirillum</taxon>
    </lineage>
</organism>
<dbReference type="OrthoDB" id="163436at2"/>
<reference evidence="2 3" key="1">
    <citation type="submission" date="2020-06" db="EMBL/GenBank/DDBJ databases">
        <title>Complete genome of Azosprillum oryzae KACC14407.</title>
        <authorList>
            <person name="Kim M."/>
            <person name="Park Y.-J."/>
            <person name="Shin J.-H."/>
        </authorList>
    </citation>
    <scope>NUCLEOTIDE SEQUENCE [LARGE SCALE GENOMIC DNA]</scope>
    <source>
        <strain evidence="2 3">KACC 14407</strain>
    </source>
</reference>
<dbReference type="SUPFAM" id="SSF88723">
    <property type="entry name" value="PIN domain-like"/>
    <property type="match status" value="1"/>
</dbReference>
<dbReference type="InterPro" id="IPR029060">
    <property type="entry name" value="PIN-like_dom_sf"/>
</dbReference>
<evidence type="ECO:0000259" key="1">
    <source>
        <dbReference type="Pfam" id="PF01850"/>
    </source>
</evidence>
<name>A0A6N1AMJ0_9PROT</name>
<gene>
    <name evidence="2" type="ORF">HUE56_13755</name>
</gene>
<dbReference type="AlphaFoldDB" id="A0A6N1AMJ0"/>
<evidence type="ECO:0000313" key="2">
    <source>
        <dbReference type="EMBL" id="QKS51537.1"/>
    </source>
</evidence>
<dbReference type="Pfam" id="PF01850">
    <property type="entry name" value="PIN"/>
    <property type="match status" value="1"/>
</dbReference>
<accession>A0A6N1AMJ0</accession>
<keyword evidence="3" id="KW-1185">Reference proteome</keyword>
<proteinExistence type="predicted"/>
<dbReference type="CDD" id="cd18692">
    <property type="entry name" value="PIN_VapC-like"/>
    <property type="match status" value="1"/>
</dbReference>
<dbReference type="InterPro" id="IPR002716">
    <property type="entry name" value="PIN_dom"/>
</dbReference>
<sequence>MSRPLVSFDTNILFYAADRRDPAKYAIALDLLERAAVAGSSVVIAGQVLCELYASLTRKRILPPGEALDLVRDYEQTFERLPVATDAFRRAFGVVAAHGLQIWDAVLWANADAYGCKYLVSEDFQGGRRLGGVTFLNPFTADGRLLLDAALPPMD</sequence>
<protein>
    <submittedName>
        <fullName evidence="2">PIN domain-containing protein</fullName>
    </submittedName>
</protein>
<dbReference type="EMBL" id="CP054619">
    <property type="protein sequence ID" value="QKS51537.1"/>
    <property type="molecule type" value="Genomic_DNA"/>
</dbReference>
<dbReference type="KEGG" id="aoz:HUE56_13755"/>
<feature type="domain" description="PIN" evidence="1">
    <location>
        <begin position="8"/>
        <end position="123"/>
    </location>
</feature>
<dbReference type="Gene3D" id="3.40.50.1010">
    <property type="entry name" value="5'-nuclease"/>
    <property type="match status" value="1"/>
</dbReference>
<dbReference type="Proteomes" id="UP000509702">
    <property type="component" value="Chromosome"/>
</dbReference>